<name>A0A346NIB6_9ALTE</name>
<dbReference type="Gene3D" id="3.40.630.10">
    <property type="entry name" value="Zn peptidases"/>
    <property type="match status" value="1"/>
</dbReference>
<reference evidence="2 3" key="1">
    <citation type="submission" date="2018-08" db="EMBL/GenBank/DDBJ databases">
        <title>Salinimonas sediminis sp. nov., a piezophilic bacterium isolated from a deep-sea sediment sample from the New Britain Trench.</title>
        <authorList>
            <person name="Cao J."/>
        </authorList>
    </citation>
    <scope>NUCLEOTIDE SEQUENCE [LARGE SCALE GENOMIC DNA]</scope>
    <source>
        <strain evidence="2 3">N102</strain>
    </source>
</reference>
<dbReference type="Proteomes" id="UP000262073">
    <property type="component" value="Chromosome"/>
</dbReference>
<dbReference type="AlphaFoldDB" id="A0A346NIB6"/>
<dbReference type="GO" id="GO:0004181">
    <property type="term" value="F:metallocarboxypeptidase activity"/>
    <property type="evidence" value="ECO:0007669"/>
    <property type="project" value="InterPro"/>
</dbReference>
<dbReference type="KEGG" id="salm:D0Y50_02125"/>
<dbReference type="GO" id="GO:0006508">
    <property type="term" value="P:proteolysis"/>
    <property type="evidence" value="ECO:0007669"/>
    <property type="project" value="InterPro"/>
</dbReference>
<dbReference type="Pfam" id="PF00246">
    <property type="entry name" value="Peptidase_M14"/>
    <property type="match status" value="1"/>
</dbReference>
<dbReference type="GO" id="GO:0008270">
    <property type="term" value="F:zinc ion binding"/>
    <property type="evidence" value="ECO:0007669"/>
    <property type="project" value="InterPro"/>
</dbReference>
<organism evidence="2 3">
    <name type="scientific">Salinimonas sediminis</name>
    <dbReference type="NCBI Taxonomy" id="2303538"/>
    <lineage>
        <taxon>Bacteria</taxon>
        <taxon>Pseudomonadati</taxon>
        <taxon>Pseudomonadota</taxon>
        <taxon>Gammaproteobacteria</taxon>
        <taxon>Alteromonadales</taxon>
        <taxon>Alteromonadaceae</taxon>
        <taxon>Alteromonas/Salinimonas group</taxon>
        <taxon>Salinimonas</taxon>
    </lineage>
</organism>
<dbReference type="SUPFAM" id="SSF53187">
    <property type="entry name" value="Zn-dependent exopeptidases"/>
    <property type="match status" value="1"/>
</dbReference>
<sequence length="439" mass="48254">MHHSLIAHLAQLAQHQCLPGLNKPHLCFDDIAPIMHQLAHHPEVSSQLVGHSFNGTPIYRLSVGHGPLVVLGWTQMHGDEPTATAAVLDWLSLLVDQPEFSPAEAWQHQCTIHIIVMLNPDGARLQRRENAQGIDINRDASVLQSPEGALLMRQVEQLKPLVAFNLHDQNPYYAAGPAGAKPSTLAFLAPPFDAPETIDTRRKRAMQLIAAMYQGLRAVSEVGLARYIEGYSPRCFGDNIAAHCSTILIESGACLNDPNRQQARSLNVVALQLALTHLLHNTLDDFALTDYLAIPENKEDGYCDIVLRHVCQQREQQRFFTDIAINHSAEAPYALITAIGDLQPQQGFIEIDCDGLTLLPAKGVRVAPGTKLTEEIALNWLKAGYNHISQCEDSLTQEARKIGLKVQNSPQLYPFKGDTAALILARNGKPEIAIIGARV</sequence>
<dbReference type="InterPro" id="IPR000834">
    <property type="entry name" value="Peptidase_M14"/>
</dbReference>
<proteinExistence type="predicted"/>
<accession>A0A346NIB6</accession>
<evidence type="ECO:0000259" key="1">
    <source>
        <dbReference type="Pfam" id="PF00246"/>
    </source>
</evidence>
<dbReference type="RefSeq" id="WP_117315263.1">
    <property type="nucleotide sequence ID" value="NZ_CP031769.1"/>
</dbReference>
<evidence type="ECO:0000313" key="3">
    <source>
        <dbReference type="Proteomes" id="UP000262073"/>
    </source>
</evidence>
<evidence type="ECO:0000313" key="2">
    <source>
        <dbReference type="EMBL" id="AXR05273.1"/>
    </source>
</evidence>
<keyword evidence="3" id="KW-1185">Reference proteome</keyword>
<dbReference type="OrthoDB" id="9758209at2"/>
<dbReference type="EMBL" id="CP031769">
    <property type="protein sequence ID" value="AXR05273.1"/>
    <property type="molecule type" value="Genomic_DNA"/>
</dbReference>
<gene>
    <name evidence="2" type="ORF">D0Y50_02125</name>
</gene>
<feature type="domain" description="Peptidase M14" evidence="1">
    <location>
        <begin position="36"/>
        <end position="139"/>
    </location>
</feature>
<protein>
    <submittedName>
        <fullName evidence="2">Peptidase M14</fullName>
    </submittedName>
</protein>